<proteinExistence type="predicted"/>
<reference evidence="1" key="1">
    <citation type="journal article" date="2017" name="PLoS ONE">
        <title>Genetic diversity of the O antigens of Proteus species and the development of a suspension array for molecular serotyping.</title>
        <authorList>
            <person name="Yu X."/>
            <person name="Torzewska A."/>
            <person name="Zhang X."/>
            <person name="Yin Z."/>
            <person name="Drzewiecka D."/>
            <person name="Cao H."/>
            <person name="Liu B."/>
            <person name="Knirel Y.A."/>
            <person name="Rozalski A."/>
            <person name="Wang L."/>
        </authorList>
    </citation>
    <scope>NUCLEOTIDE SEQUENCE</scope>
    <source>
        <strain evidence="1">PrK 51/57</strain>
    </source>
</reference>
<dbReference type="RefSeq" id="WP_017827012.1">
    <property type="nucleotide sequence ID" value="NZ_CAXOHV010000014.1"/>
</dbReference>
<organism evidence="1">
    <name type="scientific">Proteus mirabilis</name>
    <dbReference type="NCBI Taxonomy" id="584"/>
    <lineage>
        <taxon>Bacteria</taxon>
        <taxon>Pseudomonadati</taxon>
        <taxon>Pseudomonadota</taxon>
        <taxon>Gammaproteobacteria</taxon>
        <taxon>Enterobacterales</taxon>
        <taxon>Morganellaceae</taxon>
        <taxon>Proteus</taxon>
    </lineage>
</organism>
<dbReference type="AlphaFoldDB" id="A0A385JP61"/>
<dbReference type="InterPro" id="IPR029465">
    <property type="entry name" value="ATPgrasp_TupA"/>
</dbReference>
<dbReference type="Pfam" id="PF14305">
    <property type="entry name" value="ATPgrasp_TupA"/>
    <property type="match status" value="1"/>
</dbReference>
<accession>A0A385JP61</accession>
<name>A0A385JP61_PROMI</name>
<protein>
    <submittedName>
        <fullName evidence="1">Gt3</fullName>
    </submittedName>
</protein>
<dbReference type="EMBL" id="KY710738">
    <property type="protein sequence ID" value="AXZ00112.1"/>
    <property type="molecule type" value="Genomic_DNA"/>
</dbReference>
<sequence length="299" mass="35524">MTKFKNSSKFFFYKILKLICFFSPEIATRILYKRRLGKKLNLASPKTFNEKLQWLKLNRYKNNPLVTKCADKYAVREYIKEKGLEHTLNDLIGIWDNPEDITWEKLPHKFAMKCNHGAGYNIICNNKDKLNKKETQSILKKWMDEDYWIKTIELCYKNIEKKIICEKFIETEDGSFPFDYKIFCFNGKATFIMLCTQRETKKPKYFFVDKNWELLPYGLDFNDTNSFNKIKKPNNLNILFNYAERLAEPFPFVRADFYLDNEKIIFGELTFVPAAGYDDELNNDSSNNIDLEIGHLLKL</sequence>
<evidence type="ECO:0000313" key="1">
    <source>
        <dbReference type="EMBL" id="AXZ00112.1"/>
    </source>
</evidence>